<sequence>MLSAWVKKYLLRSHPALPWLPKPRRPITPESFATAACLLFQLPWEIRSIILSLAFGGRTLHVDLVRQDGAWQWRGLVCDRNDSYVDWDPLSFSVPCVWGNARLRHRKLRQDNWGVMGFLLSCRQAYAQGIDFLYSANRIHIQSQILLYKLPCFIPTNRLASITSLEIVVKTYRIEQENKTALTPLNLDHLQPILDNIVTHCHSLRIFYLAFSGVGKFHDNSREMHSREILDGAVLPMLDAFYHSMQLRAMRFELPDEIRILKGVNTWRIVDFPREREAPAKECLNAGEPTVESIVGLTSAGPHPPLKLPLQDGEDDSVGSDGYWFVEGDEGPKWPYMVCL</sequence>
<evidence type="ECO:0000259" key="1">
    <source>
        <dbReference type="Pfam" id="PF24864"/>
    </source>
</evidence>
<reference evidence="2 3" key="1">
    <citation type="journal article" date="2018" name="Sci. Rep.">
        <title>Comparative genomics provides insights into the lifestyle and reveals functional heterogeneity of dark septate endophytic fungi.</title>
        <authorList>
            <person name="Knapp D.G."/>
            <person name="Nemeth J.B."/>
            <person name="Barry K."/>
            <person name="Hainaut M."/>
            <person name="Henrissat B."/>
            <person name="Johnson J."/>
            <person name="Kuo A."/>
            <person name="Lim J.H.P."/>
            <person name="Lipzen A."/>
            <person name="Nolan M."/>
            <person name="Ohm R.A."/>
            <person name="Tamas L."/>
            <person name="Grigoriev I.V."/>
            <person name="Spatafora J.W."/>
            <person name="Nagy L.G."/>
            <person name="Kovacs G.M."/>
        </authorList>
    </citation>
    <scope>NUCLEOTIDE SEQUENCE [LARGE SCALE GENOMIC DNA]</scope>
    <source>
        <strain evidence="2 3">DSE2036</strain>
    </source>
</reference>
<accession>A0A2V1D886</accession>
<dbReference type="PANTHER" id="PTHR38790">
    <property type="entry name" value="2EXR DOMAIN-CONTAINING PROTEIN-RELATED"/>
    <property type="match status" value="1"/>
</dbReference>
<evidence type="ECO:0000313" key="2">
    <source>
        <dbReference type="EMBL" id="PVH93369.1"/>
    </source>
</evidence>
<dbReference type="PANTHER" id="PTHR38790:SF4">
    <property type="entry name" value="2EXR DOMAIN-CONTAINING PROTEIN"/>
    <property type="match status" value="1"/>
</dbReference>
<dbReference type="Proteomes" id="UP000244855">
    <property type="component" value="Unassembled WGS sequence"/>
</dbReference>
<protein>
    <recommendedName>
        <fullName evidence="1">DUF7730 domain-containing protein</fullName>
    </recommendedName>
</protein>
<dbReference type="EMBL" id="KZ805594">
    <property type="protein sequence ID" value="PVH93369.1"/>
    <property type="molecule type" value="Genomic_DNA"/>
</dbReference>
<dbReference type="OrthoDB" id="515692at2759"/>
<feature type="domain" description="DUF7730" evidence="1">
    <location>
        <begin position="35"/>
        <end position="173"/>
    </location>
</feature>
<dbReference type="Pfam" id="PF24864">
    <property type="entry name" value="DUF7730"/>
    <property type="match status" value="1"/>
</dbReference>
<proteinExistence type="predicted"/>
<keyword evidence="3" id="KW-1185">Reference proteome</keyword>
<gene>
    <name evidence="2" type="ORF">DM02DRAFT_574504</name>
</gene>
<dbReference type="AlphaFoldDB" id="A0A2V1D886"/>
<organism evidence="2 3">
    <name type="scientific">Periconia macrospinosa</name>
    <dbReference type="NCBI Taxonomy" id="97972"/>
    <lineage>
        <taxon>Eukaryota</taxon>
        <taxon>Fungi</taxon>
        <taxon>Dikarya</taxon>
        <taxon>Ascomycota</taxon>
        <taxon>Pezizomycotina</taxon>
        <taxon>Dothideomycetes</taxon>
        <taxon>Pleosporomycetidae</taxon>
        <taxon>Pleosporales</taxon>
        <taxon>Massarineae</taxon>
        <taxon>Periconiaceae</taxon>
        <taxon>Periconia</taxon>
    </lineage>
</organism>
<name>A0A2V1D886_9PLEO</name>
<dbReference type="InterPro" id="IPR056632">
    <property type="entry name" value="DUF7730"/>
</dbReference>
<evidence type="ECO:0000313" key="3">
    <source>
        <dbReference type="Proteomes" id="UP000244855"/>
    </source>
</evidence>
<dbReference type="STRING" id="97972.A0A2V1D886"/>